<protein>
    <submittedName>
        <fullName evidence="2">T9SS type A sorting domain-containing protein</fullName>
    </submittedName>
</protein>
<proteinExistence type="predicted"/>
<comment type="caution">
    <text evidence="2">The sequence shown here is derived from an EMBL/GenBank/DDBJ whole genome shotgun (WGS) entry which is preliminary data.</text>
</comment>
<feature type="domain" description="Secretion system C-terminal sorting" evidence="1">
    <location>
        <begin position="41"/>
        <end position="115"/>
    </location>
</feature>
<reference evidence="2 3" key="1">
    <citation type="submission" date="2020-10" db="EMBL/GenBank/DDBJ databases">
        <title>Connecting structure to function with the recovery of over 1000 high-quality activated sludge metagenome-assembled genomes encoding full-length rRNA genes using long-read sequencing.</title>
        <authorList>
            <person name="Singleton C.M."/>
            <person name="Petriglieri F."/>
            <person name="Kristensen J.M."/>
            <person name="Kirkegaard R.H."/>
            <person name="Michaelsen T.Y."/>
            <person name="Andersen M.H."/>
            <person name="Karst S.M."/>
            <person name="Dueholm M.S."/>
            <person name="Nielsen P.H."/>
            <person name="Albertsen M."/>
        </authorList>
    </citation>
    <scope>NUCLEOTIDE SEQUENCE [LARGE SCALE GENOMIC DNA]</scope>
    <source>
        <strain evidence="2">Ribe_18-Q3-R11-54_MAXAC.273</strain>
    </source>
</reference>
<dbReference type="AlphaFoldDB" id="A0A9D7STT8"/>
<dbReference type="Pfam" id="PF18962">
    <property type="entry name" value="Por_Secre_tail"/>
    <property type="match status" value="1"/>
</dbReference>
<evidence type="ECO:0000259" key="1">
    <source>
        <dbReference type="Pfam" id="PF18962"/>
    </source>
</evidence>
<dbReference type="EMBL" id="JADKGY010000003">
    <property type="protein sequence ID" value="MBK9982171.1"/>
    <property type="molecule type" value="Genomic_DNA"/>
</dbReference>
<name>A0A9D7STT8_9BACT</name>
<organism evidence="2 3">
    <name type="scientific">Candidatus Opimibacter skivensis</name>
    <dbReference type="NCBI Taxonomy" id="2982028"/>
    <lineage>
        <taxon>Bacteria</taxon>
        <taxon>Pseudomonadati</taxon>
        <taxon>Bacteroidota</taxon>
        <taxon>Saprospiria</taxon>
        <taxon>Saprospirales</taxon>
        <taxon>Saprospiraceae</taxon>
        <taxon>Candidatus Opimibacter</taxon>
    </lineage>
</organism>
<dbReference type="Proteomes" id="UP000808337">
    <property type="component" value="Unassembled WGS sequence"/>
</dbReference>
<dbReference type="NCBIfam" id="TIGR04183">
    <property type="entry name" value="Por_Secre_tail"/>
    <property type="match status" value="1"/>
</dbReference>
<feature type="non-terminal residue" evidence="2">
    <location>
        <position position="1"/>
    </location>
</feature>
<dbReference type="InterPro" id="IPR026444">
    <property type="entry name" value="Secre_tail"/>
</dbReference>
<sequence length="117" mass="13048">YSNGWKYGPNPGFVTISEPVTNYIPSTTGVNEIETIMDIVVFPNPASDVINFVLKSNDFTSILKGEIYSQSGELIYSNDVNTNRYYALSTSSLSSGIYFLKITSKNRSFTTKFMVTK</sequence>
<evidence type="ECO:0000313" key="2">
    <source>
        <dbReference type="EMBL" id="MBK9982171.1"/>
    </source>
</evidence>
<gene>
    <name evidence="2" type="ORF">IPP15_07055</name>
</gene>
<evidence type="ECO:0000313" key="3">
    <source>
        <dbReference type="Proteomes" id="UP000808337"/>
    </source>
</evidence>
<accession>A0A9D7STT8</accession>